<reference evidence="1 2" key="1">
    <citation type="submission" date="2019-08" db="EMBL/GenBank/DDBJ databases">
        <authorList>
            <person name="Liang Q."/>
        </authorList>
    </citation>
    <scope>NUCLEOTIDE SEQUENCE [LARGE SCALE GENOMIC DNA]</scope>
    <source>
        <strain evidence="1 2">V1718</strain>
    </source>
</reference>
<proteinExistence type="predicted"/>
<dbReference type="InterPro" id="IPR007476">
    <property type="entry name" value="RdgC"/>
</dbReference>
<organism evidence="1 2">
    <name type="scientific">Microvenator marinus</name>
    <dbReference type="NCBI Taxonomy" id="2600177"/>
    <lineage>
        <taxon>Bacteria</taxon>
        <taxon>Deltaproteobacteria</taxon>
        <taxon>Bradymonadales</taxon>
        <taxon>Microvenatoraceae</taxon>
        <taxon>Microvenator</taxon>
    </lineage>
</organism>
<dbReference type="AlphaFoldDB" id="A0A5B8Y235"/>
<protein>
    <submittedName>
        <fullName evidence="1">Uncharacterized protein</fullName>
    </submittedName>
</protein>
<gene>
    <name evidence="1" type="ORF">FRD01_21440</name>
</gene>
<evidence type="ECO:0000313" key="2">
    <source>
        <dbReference type="Proteomes" id="UP000321595"/>
    </source>
</evidence>
<evidence type="ECO:0000313" key="1">
    <source>
        <dbReference type="EMBL" id="QED29749.1"/>
    </source>
</evidence>
<dbReference type="KEGG" id="bbae:FRD01_21440"/>
<dbReference type="OrthoDB" id="9793997at2"/>
<dbReference type="EMBL" id="CP042467">
    <property type="protein sequence ID" value="QED29749.1"/>
    <property type="molecule type" value="Genomic_DNA"/>
</dbReference>
<sequence length="222" mass="26070">MRAAFYAQGSEMGAFQGNLTYKLFFVEGELPDDWKDRYLQSIRKFSFEELTPDSEEEEAMGWVSVLRPLQTDFVLNNVVYDDFLCLGLRKDRYTLPSDLLKAHLEELQREFMRKNEKQRLSKFEREDLKTIVKRRLKEQTLPKMKVTDMVWQLSAKRVRYWSQSASQVEVFQEFFEDTFGLNLLPASPYIYALQNDLDDDELTNLATVEPANLVTGSPTIDY</sequence>
<dbReference type="GO" id="GO:0006310">
    <property type="term" value="P:DNA recombination"/>
    <property type="evidence" value="ECO:0007669"/>
    <property type="project" value="InterPro"/>
</dbReference>
<accession>A0A5B8Y235</accession>
<keyword evidence="2" id="KW-1185">Reference proteome</keyword>
<dbReference type="Proteomes" id="UP000321595">
    <property type="component" value="Chromosome"/>
</dbReference>
<name>A0A5B8Y235_9DELT</name>
<dbReference type="Pfam" id="PF04381">
    <property type="entry name" value="RdgC"/>
    <property type="match status" value="1"/>
</dbReference>